<evidence type="ECO:0000313" key="2">
    <source>
        <dbReference type="EMBL" id="RYQ98964.1"/>
    </source>
</evidence>
<keyword evidence="3" id="KW-1185">Reference proteome</keyword>
<dbReference type="Proteomes" id="UP000289738">
    <property type="component" value="Chromosome B07"/>
</dbReference>
<accession>A0A444YAK5</accession>
<feature type="compositionally biased region" description="Basic residues" evidence="1">
    <location>
        <begin position="296"/>
        <end position="306"/>
    </location>
</feature>
<sequence length="313" mass="35417">MMAGWENPRFIPRTVANRKWRSVIEAFQMYIMSNFVVLKNTTKTKTYPSKWLLMFSHRTRVNHVKNPSFPLEAFHFKTIPQLVTVQKINENDIVGTTVFTAFYSVKWLAKSYHIFNMRGLLSGAPSNSMSISQRSSQGASSGIDELTVGSAIVKSIDEVLTSGNEYPATLDNIMDKRVLFKINVKVANINHYDQVFTVMKICDDDEIIEKNIPVIDTTNPTNNVEDNECSNSLSFLGNVVNLNTDNDTQYTMDGMEECISNLKYKTPAKRACSRMKPASNGLNHIENEGQLSTNKFSRKGSKKKKSLMNELDN</sequence>
<dbReference type="EMBL" id="SDMP01000017">
    <property type="protein sequence ID" value="RYQ98964.1"/>
    <property type="molecule type" value="Genomic_DNA"/>
</dbReference>
<evidence type="ECO:0000256" key="1">
    <source>
        <dbReference type="SAM" id="MobiDB-lite"/>
    </source>
</evidence>
<evidence type="ECO:0000313" key="3">
    <source>
        <dbReference type="Proteomes" id="UP000289738"/>
    </source>
</evidence>
<reference evidence="2 3" key="1">
    <citation type="submission" date="2019-01" db="EMBL/GenBank/DDBJ databases">
        <title>Sequencing of cultivated peanut Arachis hypogaea provides insights into genome evolution and oil improvement.</title>
        <authorList>
            <person name="Chen X."/>
        </authorList>
    </citation>
    <scope>NUCLEOTIDE SEQUENCE [LARGE SCALE GENOMIC DNA]</scope>
    <source>
        <strain evidence="3">cv. Fuhuasheng</strain>
        <tissue evidence="2">Leaves</tissue>
    </source>
</reference>
<evidence type="ECO:0008006" key="4">
    <source>
        <dbReference type="Google" id="ProtNLM"/>
    </source>
</evidence>
<feature type="region of interest" description="Disordered" evidence="1">
    <location>
        <begin position="278"/>
        <end position="313"/>
    </location>
</feature>
<name>A0A444YAK5_ARAHY</name>
<comment type="caution">
    <text evidence="2">The sequence shown here is derived from an EMBL/GenBank/DDBJ whole genome shotgun (WGS) entry which is preliminary data.</text>
</comment>
<gene>
    <name evidence="2" type="ORF">Ahy_B07g086806</name>
</gene>
<organism evidence="2 3">
    <name type="scientific">Arachis hypogaea</name>
    <name type="common">Peanut</name>
    <dbReference type="NCBI Taxonomy" id="3818"/>
    <lineage>
        <taxon>Eukaryota</taxon>
        <taxon>Viridiplantae</taxon>
        <taxon>Streptophyta</taxon>
        <taxon>Embryophyta</taxon>
        <taxon>Tracheophyta</taxon>
        <taxon>Spermatophyta</taxon>
        <taxon>Magnoliopsida</taxon>
        <taxon>eudicotyledons</taxon>
        <taxon>Gunneridae</taxon>
        <taxon>Pentapetalae</taxon>
        <taxon>rosids</taxon>
        <taxon>fabids</taxon>
        <taxon>Fabales</taxon>
        <taxon>Fabaceae</taxon>
        <taxon>Papilionoideae</taxon>
        <taxon>50 kb inversion clade</taxon>
        <taxon>dalbergioids sensu lato</taxon>
        <taxon>Dalbergieae</taxon>
        <taxon>Pterocarpus clade</taxon>
        <taxon>Arachis</taxon>
    </lineage>
</organism>
<dbReference type="AlphaFoldDB" id="A0A444YAK5"/>
<proteinExistence type="predicted"/>
<protein>
    <recommendedName>
        <fullName evidence="4">DUF223 domain-containing protein</fullName>
    </recommendedName>
</protein>